<dbReference type="EMBL" id="JANVFS010000004">
    <property type="protein sequence ID" value="KAJ4493157.1"/>
    <property type="molecule type" value="Genomic_DNA"/>
</dbReference>
<reference evidence="2" key="2">
    <citation type="journal article" date="2023" name="Proc. Natl. Acad. Sci. U.S.A.">
        <title>A global phylogenomic analysis of the shiitake genus Lentinula.</title>
        <authorList>
            <person name="Sierra-Patev S."/>
            <person name="Min B."/>
            <person name="Naranjo-Ortiz M."/>
            <person name="Looney B."/>
            <person name="Konkel Z."/>
            <person name="Slot J.C."/>
            <person name="Sakamoto Y."/>
            <person name="Steenwyk J.L."/>
            <person name="Rokas A."/>
            <person name="Carro J."/>
            <person name="Camarero S."/>
            <person name="Ferreira P."/>
            <person name="Molpeceres G."/>
            <person name="Ruiz-Duenas F.J."/>
            <person name="Serrano A."/>
            <person name="Henrissat B."/>
            <person name="Drula E."/>
            <person name="Hughes K.W."/>
            <person name="Mata J.L."/>
            <person name="Ishikawa N.K."/>
            <person name="Vargas-Isla R."/>
            <person name="Ushijima S."/>
            <person name="Smith C.A."/>
            <person name="Donoghue J."/>
            <person name="Ahrendt S."/>
            <person name="Andreopoulos W."/>
            <person name="He G."/>
            <person name="LaButti K."/>
            <person name="Lipzen A."/>
            <person name="Ng V."/>
            <person name="Riley R."/>
            <person name="Sandor L."/>
            <person name="Barry K."/>
            <person name="Martinez A.T."/>
            <person name="Xiao Y."/>
            <person name="Gibbons J.G."/>
            <person name="Terashima K."/>
            <person name="Grigoriev I.V."/>
            <person name="Hibbett D."/>
        </authorList>
    </citation>
    <scope>NUCLEOTIDE SEQUENCE</scope>
    <source>
        <strain evidence="2">Sp2 HRB7682 ss15</strain>
    </source>
</reference>
<evidence type="ECO:0000313" key="2">
    <source>
        <dbReference type="EMBL" id="KAJ4493157.1"/>
    </source>
</evidence>
<evidence type="ECO:0000256" key="1">
    <source>
        <dbReference type="SAM" id="MobiDB-lite"/>
    </source>
</evidence>
<feature type="region of interest" description="Disordered" evidence="1">
    <location>
        <begin position="69"/>
        <end position="90"/>
    </location>
</feature>
<feature type="non-terminal residue" evidence="2">
    <location>
        <position position="302"/>
    </location>
</feature>
<accession>A0A9W9DZA5</accession>
<feature type="non-terminal residue" evidence="2">
    <location>
        <position position="1"/>
    </location>
</feature>
<protein>
    <submittedName>
        <fullName evidence="2">Uncharacterized protein</fullName>
    </submittedName>
</protein>
<dbReference type="AlphaFoldDB" id="A0A9W9DZA5"/>
<sequence>RIDFDPAKIPCPDFSSNLYDVICNALIADANTPDITNNEQAILKLRSQWEAENANLRAQYQAQLQEEQVAGERRRADEEESTRQCEAEKRDKEAELAKEMEKKCTPLPNFKQGVGHRSVPHHYHPYAEKLMTTRKYVPLWYFLPDAEREARERMSKVVDNNCFEFEIDPTSASSTPLTLISTTSVRASPNALPDLRLTWNQVMRAKSGFLGALSFNAFPDKHVDMFAQFFVNMEMHPELRKTNGERTMALYQAETCLSWYKDNGKGDPFDLAVIMEETLDECRNEIHSQDHAKALKGMSSLL</sequence>
<evidence type="ECO:0000313" key="3">
    <source>
        <dbReference type="Proteomes" id="UP001150238"/>
    </source>
</evidence>
<dbReference type="CDD" id="cd22249">
    <property type="entry name" value="UDM1_RNF168_RNF169-like"/>
    <property type="match status" value="1"/>
</dbReference>
<reference evidence="2" key="1">
    <citation type="submission" date="2022-08" db="EMBL/GenBank/DDBJ databases">
        <authorList>
            <consortium name="DOE Joint Genome Institute"/>
            <person name="Min B."/>
            <person name="Riley R."/>
            <person name="Sierra-Patev S."/>
            <person name="Naranjo-Ortiz M."/>
            <person name="Looney B."/>
            <person name="Konkel Z."/>
            <person name="Slot J.C."/>
            <person name="Sakamoto Y."/>
            <person name="Steenwyk J.L."/>
            <person name="Rokas A."/>
            <person name="Carro J."/>
            <person name="Camarero S."/>
            <person name="Ferreira P."/>
            <person name="Molpeceres G."/>
            <person name="Ruiz-Duenas F.J."/>
            <person name="Serrano A."/>
            <person name="Henrissat B."/>
            <person name="Drula E."/>
            <person name="Hughes K.W."/>
            <person name="Mata J.L."/>
            <person name="Ishikawa N.K."/>
            <person name="Vargas-Isla R."/>
            <person name="Ushijima S."/>
            <person name="Smith C.A."/>
            <person name="Ahrendt S."/>
            <person name="Andreopoulos W."/>
            <person name="He G."/>
            <person name="Labutti K."/>
            <person name="Lipzen A."/>
            <person name="Ng V."/>
            <person name="Sandor L."/>
            <person name="Barry K."/>
            <person name="Martinez A.T."/>
            <person name="Xiao Y."/>
            <person name="Gibbons J.G."/>
            <person name="Terashima K."/>
            <person name="Hibbett D.S."/>
            <person name="Grigoriev I.V."/>
        </authorList>
    </citation>
    <scope>NUCLEOTIDE SEQUENCE</scope>
    <source>
        <strain evidence="2">Sp2 HRB7682 ss15</strain>
    </source>
</reference>
<proteinExistence type="predicted"/>
<dbReference type="Proteomes" id="UP001150238">
    <property type="component" value="Unassembled WGS sequence"/>
</dbReference>
<organism evidence="2 3">
    <name type="scientific">Lentinula lateritia</name>
    <dbReference type="NCBI Taxonomy" id="40482"/>
    <lineage>
        <taxon>Eukaryota</taxon>
        <taxon>Fungi</taxon>
        <taxon>Dikarya</taxon>
        <taxon>Basidiomycota</taxon>
        <taxon>Agaricomycotina</taxon>
        <taxon>Agaricomycetes</taxon>
        <taxon>Agaricomycetidae</taxon>
        <taxon>Agaricales</taxon>
        <taxon>Marasmiineae</taxon>
        <taxon>Omphalotaceae</taxon>
        <taxon>Lentinula</taxon>
    </lineage>
</organism>
<name>A0A9W9DZA5_9AGAR</name>
<comment type="caution">
    <text evidence="2">The sequence shown here is derived from an EMBL/GenBank/DDBJ whole genome shotgun (WGS) entry which is preliminary data.</text>
</comment>
<gene>
    <name evidence="2" type="ORF">C8J55DRAFT_402597</name>
</gene>
<feature type="compositionally biased region" description="Basic and acidic residues" evidence="1">
    <location>
        <begin position="70"/>
        <end position="90"/>
    </location>
</feature>